<name>A0A3D9CPH3_9FLAO</name>
<accession>A0A3D9CPH3</accession>
<keyword evidence="2" id="KW-1185">Reference proteome</keyword>
<comment type="caution">
    <text evidence="1">The sequence shown here is derived from an EMBL/GenBank/DDBJ whole genome shotgun (WGS) entry which is preliminary data.</text>
</comment>
<gene>
    <name evidence="1" type="ORF">DRF59_08535</name>
</gene>
<evidence type="ECO:0000313" key="1">
    <source>
        <dbReference type="EMBL" id="REC67672.1"/>
    </source>
</evidence>
<sequence>MLYHRNNKCDIVKIAGISEMISDAQLKFIQTNLIGGSWRKGEYLTFCTRKWLVTDYMYL</sequence>
<reference evidence="1 2" key="1">
    <citation type="journal article" date="2007" name="Int. J. Syst. Evol. Microbiol.">
        <title>Chryseobacterium flavum sp. nov., isolated from polluted soil.</title>
        <authorList>
            <person name="Zhou Y."/>
            <person name="Dong J."/>
            <person name="Wang X."/>
            <person name="Huang X."/>
            <person name="Zhang K.Y."/>
            <person name="Zhang Y.Q."/>
            <person name="Guo Y.F."/>
            <person name="Lai R."/>
            <person name="Li W.J."/>
        </authorList>
    </citation>
    <scope>NUCLEOTIDE SEQUENCE [LARGE SCALE GENOMIC DNA]</scope>
    <source>
        <strain evidence="1 2">KCTC 12877</strain>
    </source>
</reference>
<protein>
    <submittedName>
        <fullName evidence="1">Uncharacterized protein</fullName>
    </submittedName>
</protein>
<organism evidence="1 2">
    <name type="scientific">Chryseobacterium flavum</name>
    <dbReference type="NCBI Taxonomy" id="415851"/>
    <lineage>
        <taxon>Bacteria</taxon>
        <taxon>Pseudomonadati</taxon>
        <taxon>Bacteroidota</taxon>
        <taxon>Flavobacteriia</taxon>
        <taxon>Flavobacteriales</taxon>
        <taxon>Weeksellaceae</taxon>
        <taxon>Chryseobacterium group</taxon>
        <taxon>Chryseobacterium</taxon>
    </lineage>
</organism>
<proteinExistence type="predicted"/>
<evidence type="ECO:0000313" key="2">
    <source>
        <dbReference type="Proteomes" id="UP000256769"/>
    </source>
</evidence>
<dbReference type="Proteomes" id="UP000256769">
    <property type="component" value="Unassembled WGS sequence"/>
</dbReference>
<dbReference type="EMBL" id="QNUE01000005">
    <property type="protein sequence ID" value="REC67672.1"/>
    <property type="molecule type" value="Genomic_DNA"/>
</dbReference>
<dbReference type="AlphaFoldDB" id="A0A3D9CPH3"/>